<feature type="domain" description="Radical SAM core" evidence="18">
    <location>
        <begin position="52"/>
        <end position="299"/>
    </location>
</feature>
<dbReference type="EC" id="2.5.1.147" evidence="7"/>
<dbReference type="InterPro" id="IPR058240">
    <property type="entry name" value="rSAM_sf"/>
</dbReference>
<evidence type="ECO:0000256" key="2">
    <source>
        <dbReference type="ARBA" id="ARBA00003692"/>
    </source>
</evidence>
<dbReference type="InterPro" id="IPR006638">
    <property type="entry name" value="Elp3/MiaA/NifB-like_rSAM"/>
</dbReference>
<keyword evidence="13" id="KW-0408">Iron</keyword>
<dbReference type="NCBIfam" id="TIGR03550">
    <property type="entry name" value="F420_cofG"/>
    <property type="match status" value="1"/>
</dbReference>
<evidence type="ECO:0000256" key="15">
    <source>
        <dbReference type="ARBA" id="ARBA00023239"/>
    </source>
</evidence>
<dbReference type="GO" id="GO:0044689">
    <property type="term" value="F:7,8-didemethyl-8-hydroxy-5-deazariboflavin synthase activity"/>
    <property type="evidence" value="ECO:0007669"/>
    <property type="project" value="UniProtKB-EC"/>
</dbReference>
<comment type="catalytic activity">
    <reaction evidence="16">
        <text>5-amino-6-(D-ribitylamino)uracil + L-tyrosine + S-adenosyl-L-methionine = 5-amino-5-(4-hydroxybenzyl)-6-(D-ribitylimino)-5,6-dihydrouracil + 2-iminoacetate + 5'-deoxyadenosine + L-methionine + H(+)</text>
        <dbReference type="Rhea" id="RHEA:55200"/>
        <dbReference type="ChEBI" id="CHEBI:15378"/>
        <dbReference type="ChEBI" id="CHEBI:15934"/>
        <dbReference type="ChEBI" id="CHEBI:17319"/>
        <dbReference type="ChEBI" id="CHEBI:57844"/>
        <dbReference type="ChEBI" id="CHEBI:58315"/>
        <dbReference type="ChEBI" id="CHEBI:59789"/>
        <dbReference type="ChEBI" id="CHEBI:77846"/>
        <dbReference type="ChEBI" id="CHEBI:85936"/>
        <dbReference type="EC" id="2.5.1.147"/>
    </reaction>
</comment>
<accession>A0A7Z7HPR9</accession>
<keyword evidence="20" id="KW-1185">Reference proteome</keyword>
<dbReference type="InterPro" id="IPR013785">
    <property type="entry name" value="Aldolase_TIM"/>
</dbReference>
<evidence type="ECO:0000313" key="20">
    <source>
        <dbReference type="Proteomes" id="UP000242886"/>
    </source>
</evidence>
<evidence type="ECO:0000256" key="16">
    <source>
        <dbReference type="ARBA" id="ARBA00048468"/>
    </source>
</evidence>
<keyword evidence="14" id="KW-0411">Iron-sulfur</keyword>
<dbReference type="PROSITE" id="PS51918">
    <property type="entry name" value="RADICAL_SAM"/>
    <property type="match status" value="2"/>
</dbReference>
<dbReference type="Proteomes" id="UP000242886">
    <property type="component" value="Chromosome SDENCHOL"/>
</dbReference>
<evidence type="ECO:0000256" key="17">
    <source>
        <dbReference type="ARBA" id="ARBA00048974"/>
    </source>
</evidence>
<dbReference type="Pfam" id="PF19288">
    <property type="entry name" value="CofH_C"/>
    <property type="match status" value="1"/>
</dbReference>
<evidence type="ECO:0000256" key="9">
    <source>
        <dbReference type="ARBA" id="ARBA00022485"/>
    </source>
</evidence>
<proteinExistence type="inferred from homology"/>
<dbReference type="PANTHER" id="PTHR43076">
    <property type="entry name" value="FO SYNTHASE (COFH)"/>
    <property type="match status" value="1"/>
</dbReference>
<dbReference type="SMART" id="SM00729">
    <property type="entry name" value="Elp3"/>
    <property type="match status" value="1"/>
</dbReference>
<keyword evidence="11" id="KW-0949">S-adenosyl-L-methionine</keyword>
<evidence type="ECO:0000313" key="19">
    <source>
        <dbReference type="EMBL" id="SMB22493.1"/>
    </source>
</evidence>
<evidence type="ECO:0000256" key="11">
    <source>
        <dbReference type="ARBA" id="ARBA00022691"/>
    </source>
</evidence>
<keyword evidence="12" id="KW-0479">Metal-binding</keyword>
<dbReference type="Pfam" id="PF04055">
    <property type="entry name" value="Radical_SAM"/>
    <property type="match status" value="2"/>
</dbReference>
<dbReference type="SFLD" id="SFLDG01389">
    <property type="entry name" value="menaquinone_synthsis_involved"/>
    <property type="match status" value="1"/>
</dbReference>
<keyword evidence="10 19" id="KW-0808">Transferase</keyword>
<evidence type="ECO:0000256" key="12">
    <source>
        <dbReference type="ARBA" id="ARBA00022723"/>
    </source>
</evidence>
<dbReference type="EMBL" id="LT837803">
    <property type="protein sequence ID" value="SMB22493.1"/>
    <property type="molecule type" value="Genomic_DNA"/>
</dbReference>
<dbReference type="GO" id="GO:0141093">
    <property type="term" value="F:5-amino-6-(D-ribitylamino)uracil--L-tyrosine 4-hydroxyphenyl transferase activity"/>
    <property type="evidence" value="ECO:0007669"/>
    <property type="project" value="UniProtKB-EC"/>
</dbReference>
<dbReference type="UniPathway" id="UPA00072"/>
<comment type="cofactor">
    <cofactor evidence="1">
        <name>[4Fe-4S] cluster</name>
        <dbReference type="ChEBI" id="CHEBI:49883"/>
    </cofactor>
</comment>
<gene>
    <name evidence="19" type="primary">fbiC</name>
    <name evidence="19" type="ORF">SDENCHOL_10606</name>
</gene>
<keyword evidence="9" id="KW-0004">4Fe-4S</keyword>
<evidence type="ECO:0000256" key="4">
    <source>
        <dbReference type="ARBA" id="ARBA00010051"/>
    </source>
</evidence>
<organism evidence="19 20">
    <name type="scientific">Sterolibacterium denitrificans</name>
    <dbReference type="NCBI Taxonomy" id="157592"/>
    <lineage>
        <taxon>Bacteria</taxon>
        <taxon>Pseudomonadati</taxon>
        <taxon>Pseudomonadota</taxon>
        <taxon>Betaproteobacteria</taxon>
        <taxon>Nitrosomonadales</taxon>
        <taxon>Sterolibacteriaceae</taxon>
        <taxon>Sterolibacterium</taxon>
    </lineage>
</organism>
<dbReference type="SFLD" id="SFLDF00294">
    <property type="entry name" value="7_8-didemethyl-8-hydroxy-5-dea"/>
    <property type="match status" value="1"/>
</dbReference>
<comment type="catalytic activity">
    <reaction evidence="17">
        <text>5-amino-5-(4-hydroxybenzyl)-6-(D-ribitylimino)-5,6-dihydrouracil + S-adenosyl-L-methionine = 7,8-didemethyl-8-hydroxy-5-deazariboflavin + 5'-deoxyadenosine + L-methionine + NH4(+) + H(+)</text>
        <dbReference type="Rhea" id="RHEA:55204"/>
        <dbReference type="ChEBI" id="CHEBI:15378"/>
        <dbReference type="ChEBI" id="CHEBI:17319"/>
        <dbReference type="ChEBI" id="CHEBI:28938"/>
        <dbReference type="ChEBI" id="CHEBI:57844"/>
        <dbReference type="ChEBI" id="CHEBI:59789"/>
        <dbReference type="ChEBI" id="CHEBI:59904"/>
        <dbReference type="ChEBI" id="CHEBI:85936"/>
        <dbReference type="EC" id="4.3.1.32"/>
    </reaction>
</comment>
<dbReference type="SFLD" id="SFLDG01388">
    <property type="entry name" value="7_8-didemethyl-8-hydroxy-5-dea"/>
    <property type="match status" value="2"/>
</dbReference>
<dbReference type="GO" id="GO:0046872">
    <property type="term" value="F:metal ion binding"/>
    <property type="evidence" value="ECO:0007669"/>
    <property type="project" value="UniProtKB-KW"/>
</dbReference>
<dbReference type="SFLD" id="SFLDF00343">
    <property type="entry name" value="aminofutalosine_synthase_(mqnE"/>
    <property type="match status" value="1"/>
</dbReference>
<feature type="domain" description="Radical SAM core" evidence="18">
    <location>
        <begin position="468"/>
        <end position="710"/>
    </location>
</feature>
<evidence type="ECO:0000256" key="8">
    <source>
        <dbReference type="ARBA" id="ARBA00022220"/>
    </source>
</evidence>
<dbReference type="InterPro" id="IPR019939">
    <property type="entry name" value="CofG_family"/>
</dbReference>
<comment type="similarity">
    <text evidence="4">In the C-terminal section; belongs to the radical SAM superfamily. CofH family.</text>
</comment>
<dbReference type="SUPFAM" id="SSF102114">
    <property type="entry name" value="Radical SAM enzymes"/>
    <property type="match status" value="2"/>
</dbReference>
<dbReference type="HAMAP" id="MF_01612">
    <property type="entry name" value="FO_synth_sub2"/>
    <property type="match status" value="1"/>
</dbReference>
<evidence type="ECO:0000256" key="13">
    <source>
        <dbReference type="ARBA" id="ARBA00023004"/>
    </source>
</evidence>
<evidence type="ECO:0000256" key="7">
    <source>
        <dbReference type="ARBA" id="ARBA00012289"/>
    </source>
</evidence>
<sequence>MNDLVASKFLLPIAAAQPLDRAQALALAEVTDTAALMAQAAVLRDQGFGDVVTYSRKVFLPLTKLCRDVCHYCTFASTPREVGNAYMSLDEVLEAARQAAALGCKEALLTLGERPELRYQAARDALARMGFATTLEYVAHVAGEIFRQTGLLPHVNPGCMDAAELAMLRKVSPSMGLMLESASARLCEKGMPHYGSPDKQPARRLETLRLAGEAKVPFTSGILIGIGETRRERIESLLALRELHERYGHIQEIIIQNFRAKPDTLMARAPEPDLDDLLWTIAVARLIFGADMSIQVPPNLNPGVLAQLVAAGINDWGGVSPLTPDFVNPEAPWPHLDQLANETAAAGKYLQERLTIYPQYALDNAQWVDAGLRTAILQSIDGEGLPRTDDWVAGQTQPIPAEERRWLQAPVDESRIDADLRRIVARAAAAEELSEAEIVRLFRARGPAFAYVCQAADRLRRQVNGDAVSYVVTRNINYTNVCYFKCQFCAFSKGKLSENLRGQPYDLEEAEIARRCAEAWQRGATEVCLQGGIHPDYTGQTYFDILDIVRRATPQMHIHAYSPLEVWQGAATLEMPIEDYLRELKARGLGTLPGTAAEVLDDEVRAVLCPDKINTRQWMQVIETAHVVGLKTTATIMFGHVDRYRHWARHLRRVRDIQVGTQGFTEFVPLPFVPMEAPLYLKGRARKGPTFREVVLMHAVARLALHGQIDNIQTSWVKMGDDGVALALNAGCNDLGGTLMNETITRSAGATHGEGKSPQELEALILSLGRQPRCRTTTYDAAPGERQQTAREAAPLEPVVNNMEMRNGIARRRHKLVRFAVEVPAGTADDQHCA</sequence>
<comment type="function">
    <text evidence="2">Catalyzes the radical-mediated synthesis of 7,8-didemethyl-8-hydroxy-5-deazariboflavin (FO) from 5-amino-6-(D-ribitylamino)uracil and L-tyrosine.</text>
</comment>
<evidence type="ECO:0000256" key="3">
    <source>
        <dbReference type="ARBA" id="ARBA00004712"/>
    </source>
</evidence>
<dbReference type="InterPro" id="IPR007197">
    <property type="entry name" value="rSAM"/>
</dbReference>
<comment type="similarity">
    <text evidence="5">In the N-terminal section; belongs to the radical SAM superfamily. CofG family.</text>
</comment>
<dbReference type="InterPro" id="IPR019940">
    <property type="entry name" value="CofH_family"/>
</dbReference>
<dbReference type="InterPro" id="IPR034405">
    <property type="entry name" value="F420"/>
</dbReference>
<comment type="pathway">
    <text evidence="3">Cofactor biosynthesis; coenzyme F0 biosynthesis.</text>
</comment>
<evidence type="ECO:0000256" key="10">
    <source>
        <dbReference type="ARBA" id="ARBA00022679"/>
    </source>
</evidence>
<dbReference type="PANTHER" id="PTHR43076:SF1">
    <property type="entry name" value="LIPOYL SYNTHASE 2"/>
    <property type="match status" value="1"/>
</dbReference>
<protein>
    <recommendedName>
        <fullName evidence="8">FO synthase</fullName>
        <ecNumber evidence="7">2.5.1.147</ecNumber>
        <ecNumber evidence="6">4.3.1.32</ecNumber>
    </recommendedName>
</protein>
<dbReference type="Gene3D" id="3.20.20.70">
    <property type="entry name" value="Aldolase class I"/>
    <property type="match status" value="2"/>
</dbReference>
<dbReference type="SFLD" id="SFLDG01064">
    <property type="entry name" value="F420__menaquinone_cofactor_bio"/>
    <property type="match status" value="3"/>
</dbReference>
<evidence type="ECO:0000256" key="14">
    <source>
        <dbReference type="ARBA" id="ARBA00023014"/>
    </source>
</evidence>
<dbReference type="CDD" id="cd01335">
    <property type="entry name" value="Radical_SAM"/>
    <property type="match status" value="2"/>
</dbReference>
<dbReference type="NCBIfam" id="TIGR03551">
    <property type="entry name" value="F420_cofH"/>
    <property type="match status" value="1"/>
</dbReference>
<dbReference type="SFLD" id="SFLDS00029">
    <property type="entry name" value="Radical_SAM"/>
    <property type="match status" value="3"/>
</dbReference>
<keyword evidence="15" id="KW-0456">Lyase</keyword>
<dbReference type="EC" id="4.3.1.32" evidence="6"/>
<dbReference type="AlphaFoldDB" id="A0A7Z7HPR9"/>
<evidence type="ECO:0000259" key="18">
    <source>
        <dbReference type="PROSITE" id="PS51918"/>
    </source>
</evidence>
<evidence type="ECO:0000256" key="1">
    <source>
        <dbReference type="ARBA" id="ARBA00001966"/>
    </source>
</evidence>
<dbReference type="GO" id="GO:0051539">
    <property type="term" value="F:4 iron, 4 sulfur cluster binding"/>
    <property type="evidence" value="ECO:0007669"/>
    <property type="project" value="UniProtKB-KW"/>
</dbReference>
<reference evidence="19" key="1">
    <citation type="submission" date="2017-03" db="EMBL/GenBank/DDBJ databases">
        <authorList>
            <consortium name="AG Boll"/>
        </authorList>
    </citation>
    <scope>NUCLEOTIDE SEQUENCE [LARGE SCALE GENOMIC DNA]</scope>
    <source>
        <strain evidence="19">Chol</strain>
    </source>
</reference>
<dbReference type="RefSeq" id="WP_154715992.1">
    <property type="nucleotide sequence ID" value="NZ_LT837803.1"/>
</dbReference>
<name>A0A7Z7HPR9_9PROT</name>
<dbReference type="NCBIfam" id="NF004884">
    <property type="entry name" value="PRK06245.1"/>
    <property type="match status" value="1"/>
</dbReference>
<evidence type="ECO:0000256" key="5">
    <source>
        <dbReference type="ARBA" id="ARBA00010826"/>
    </source>
</evidence>
<dbReference type="InterPro" id="IPR045567">
    <property type="entry name" value="CofH/MnqC-like_C"/>
</dbReference>
<dbReference type="NCBIfam" id="TIGR00423">
    <property type="entry name" value="CofH family radical SAM protein"/>
    <property type="match status" value="1"/>
</dbReference>
<dbReference type="HAMAP" id="MF_01611">
    <property type="entry name" value="FO_synth_sub1"/>
    <property type="match status" value="1"/>
</dbReference>
<dbReference type="InterPro" id="IPR020050">
    <property type="entry name" value="FO_synthase_su2"/>
</dbReference>
<evidence type="ECO:0000256" key="6">
    <source>
        <dbReference type="ARBA" id="ARBA00012126"/>
    </source>
</evidence>